<dbReference type="InterPro" id="IPR002347">
    <property type="entry name" value="SDR_fam"/>
</dbReference>
<reference evidence="3 4" key="1">
    <citation type="journal article" date="2018" name="Front. Microbiol.">
        <title>Genome-Wide Analysis of Corynespora cassiicola Leaf Fall Disease Putative Effectors.</title>
        <authorList>
            <person name="Lopez D."/>
            <person name="Ribeiro S."/>
            <person name="Label P."/>
            <person name="Fumanal B."/>
            <person name="Venisse J.S."/>
            <person name="Kohler A."/>
            <person name="de Oliveira R.R."/>
            <person name="Labutti K."/>
            <person name="Lipzen A."/>
            <person name="Lail K."/>
            <person name="Bauer D."/>
            <person name="Ohm R.A."/>
            <person name="Barry K.W."/>
            <person name="Spatafora J."/>
            <person name="Grigoriev I.V."/>
            <person name="Martin F.M."/>
            <person name="Pujade-Renaud V."/>
        </authorList>
    </citation>
    <scope>NUCLEOTIDE SEQUENCE [LARGE SCALE GENOMIC DNA]</scope>
    <source>
        <strain evidence="3 4">Philippines</strain>
    </source>
</reference>
<accession>A0A2T2P6L4</accession>
<dbReference type="PRINTS" id="PR00081">
    <property type="entry name" value="GDHRDH"/>
</dbReference>
<dbReference type="PANTHER" id="PTHR42760:SF37">
    <property type="entry name" value="CLAVALDEHYDE DEHYDROGENASE"/>
    <property type="match status" value="1"/>
</dbReference>
<dbReference type="OrthoDB" id="1933717at2759"/>
<dbReference type="SUPFAM" id="SSF51735">
    <property type="entry name" value="NAD(P)-binding Rossmann-fold domains"/>
    <property type="match status" value="1"/>
</dbReference>
<keyword evidence="2" id="KW-0560">Oxidoreductase</keyword>
<dbReference type="GO" id="GO:0016616">
    <property type="term" value="F:oxidoreductase activity, acting on the CH-OH group of donors, NAD or NADP as acceptor"/>
    <property type="evidence" value="ECO:0007669"/>
    <property type="project" value="TreeGrafter"/>
</dbReference>
<dbReference type="AlphaFoldDB" id="A0A2T2P6L4"/>
<organism evidence="3 4">
    <name type="scientific">Corynespora cassiicola Philippines</name>
    <dbReference type="NCBI Taxonomy" id="1448308"/>
    <lineage>
        <taxon>Eukaryota</taxon>
        <taxon>Fungi</taxon>
        <taxon>Dikarya</taxon>
        <taxon>Ascomycota</taxon>
        <taxon>Pezizomycotina</taxon>
        <taxon>Dothideomycetes</taxon>
        <taxon>Pleosporomycetidae</taxon>
        <taxon>Pleosporales</taxon>
        <taxon>Corynesporascaceae</taxon>
        <taxon>Corynespora</taxon>
    </lineage>
</organism>
<evidence type="ECO:0000256" key="2">
    <source>
        <dbReference type="ARBA" id="ARBA00023002"/>
    </source>
</evidence>
<dbReference type="PANTHER" id="PTHR42760">
    <property type="entry name" value="SHORT-CHAIN DEHYDROGENASES/REDUCTASES FAMILY MEMBER"/>
    <property type="match status" value="1"/>
</dbReference>
<sequence>MADLSKLPKDYYVTSMQFTKTAQQDAYPAIDPSLLDNSLSGKVAVITGASRGIGAQAMVPAFVKAGVKGVVLLATNAEKLAVTEQSVKAANPSIETLTYALDTSDTKAVEAAFEKVKERFGHADILINAAGAMTGDGPKLHETDPDAWWRNFEINGKGNYLLIRSFLRLLPTPQTPATIVNVSSWQAFFVVPALGAYFMSKFILDNLATYVAAEYPNVTAVSMHPGLVPTDMLREPFRSLFNQDSPELVGGTAVWLCQEKAKFLSGRFIAANWNVEDLVERKEEILKGDLLKLTLKGEFGVSGL</sequence>
<dbReference type="Gene3D" id="3.40.50.720">
    <property type="entry name" value="NAD(P)-binding Rossmann-like Domain"/>
    <property type="match status" value="1"/>
</dbReference>
<keyword evidence="4" id="KW-1185">Reference proteome</keyword>
<proteinExistence type="inferred from homology"/>
<gene>
    <name evidence="3" type="ORF">BS50DRAFT_514529</name>
</gene>
<dbReference type="Pfam" id="PF00106">
    <property type="entry name" value="adh_short"/>
    <property type="match status" value="1"/>
</dbReference>
<dbReference type="EMBL" id="KZ678129">
    <property type="protein sequence ID" value="PSN73324.1"/>
    <property type="molecule type" value="Genomic_DNA"/>
</dbReference>
<dbReference type="STRING" id="1448308.A0A2T2P6L4"/>
<protein>
    <submittedName>
        <fullName evidence="3">Short-chain dehydrogenase/reductase-like protein</fullName>
    </submittedName>
</protein>
<evidence type="ECO:0000313" key="4">
    <source>
        <dbReference type="Proteomes" id="UP000240883"/>
    </source>
</evidence>
<evidence type="ECO:0000256" key="1">
    <source>
        <dbReference type="ARBA" id="ARBA00006484"/>
    </source>
</evidence>
<dbReference type="InterPro" id="IPR036291">
    <property type="entry name" value="NAD(P)-bd_dom_sf"/>
</dbReference>
<name>A0A2T2P6L4_CORCC</name>
<evidence type="ECO:0000313" key="3">
    <source>
        <dbReference type="EMBL" id="PSN73324.1"/>
    </source>
</evidence>
<comment type="similarity">
    <text evidence="1">Belongs to the short-chain dehydrogenases/reductases (SDR) family.</text>
</comment>
<dbReference type="CDD" id="cd05233">
    <property type="entry name" value="SDR_c"/>
    <property type="match status" value="1"/>
</dbReference>
<dbReference type="Proteomes" id="UP000240883">
    <property type="component" value="Unassembled WGS sequence"/>
</dbReference>